<evidence type="ECO:0000313" key="3">
    <source>
        <dbReference type="Proteomes" id="UP001305779"/>
    </source>
</evidence>
<evidence type="ECO:0000313" key="2">
    <source>
        <dbReference type="EMBL" id="KAK4501309.1"/>
    </source>
</evidence>
<feature type="region of interest" description="Disordered" evidence="1">
    <location>
        <begin position="239"/>
        <end position="258"/>
    </location>
</feature>
<proteinExistence type="predicted"/>
<reference evidence="2 3" key="1">
    <citation type="journal article" date="2023" name="G3 (Bethesda)">
        <title>A chromosome-level genome assembly of Zasmidium syzygii isolated from banana leaves.</title>
        <authorList>
            <person name="van Westerhoven A.C."/>
            <person name="Mehrabi R."/>
            <person name="Talebi R."/>
            <person name="Steentjes M.B.F."/>
            <person name="Corcolon B."/>
            <person name="Chong P.A."/>
            <person name="Kema G.H.J."/>
            <person name="Seidl M.F."/>
        </authorList>
    </citation>
    <scope>NUCLEOTIDE SEQUENCE [LARGE SCALE GENOMIC DNA]</scope>
    <source>
        <strain evidence="2 3">P124</strain>
    </source>
</reference>
<evidence type="ECO:0000256" key="1">
    <source>
        <dbReference type="SAM" id="MobiDB-lite"/>
    </source>
</evidence>
<feature type="region of interest" description="Disordered" evidence="1">
    <location>
        <begin position="1"/>
        <end position="26"/>
    </location>
</feature>
<protein>
    <submittedName>
        <fullName evidence="2">Uncharacterized protein</fullName>
    </submittedName>
</protein>
<keyword evidence="3" id="KW-1185">Reference proteome</keyword>
<accession>A0ABR0EIJ1</accession>
<comment type="caution">
    <text evidence="2">The sequence shown here is derived from an EMBL/GenBank/DDBJ whole genome shotgun (WGS) entry which is preliminary data.</text>
</comment>
<gene>
    <name evidence="2" type="ORF">PRZ48_007117</name>
</gene>
<organism evidence="2 3">
    <name type="scientific">Zasmidium cellare</name>
    <name type="common">Wine cellar mold</name>
    <name type="synonym">Racodium cellare</name>
    <dbReference type="NCBI Taxonomy" id="395010"/>
    <lineage>
        <taxon>Eukaryota</taxon>
        <taxon>Fungi</taxon>
        <taxon>Dikarya</taxon>
        <taxon>Ascomycota</taxon>
        <taxon>Pezizomycotina</taxon>
        <taxon>Dothideomycetes</taxon>
        <taxon>Dothideomycetidae</taxon>
        <taxon>Mycosphaerellales</taxon>
        <taxon>Mycosphaerellaceae</taxon>
        <taxon>Zasmidium</taxon>
    </lineage>
</organism>
<sequence length="607" mass="67746">MPSDMGASLWDPESSPHVPSPAMEDVHDAEDQSPMYHAFDILIADVDAVKNHYKNADYKYKNNKRIPSSLRLLARQYDLKHKKDSRTMAPLTPLAGDDLLTLFKPEYTAMVSSNFSQFWTTGSKHIPRKFLDKVRGYSKYAQETYGMLPHGFGSDVTWEYSLVEKTLQTCERSDACVLPDFSGSKQPQGPLTQVGMLGDRATSSPDAPLAVKQSIGADAPSRIANKSKTDLVRDATVIPSPRAPKRRRADSQVGAETATIDISSTAGSDIQQTATSSREEEFDIDETTKIMGGLSGDLGNLVRQLFKHFDLQQNLQMVFNSKITLAGLQDLYKTCWGDDWRKVIKQNRKYLLASDVVQSLVSAYLHLHVFQSDASEWIKFAEKMDASPIYALVKEALRPTFHLSGQFKIKEFEARTNILPGHSTASAISTMLLSGDVTQLQHYHNILKHQLPSCMLRREDVLKSTSNALANELFDTLDPLLNQLNEVAVACNPDEDFSDWRAKLQAPLYQLIERALKIKRNTRPNGEYAFQYVWGEFGTPVNHDSMEAKAPSEGVSVIVLTTLVPGLLCQQKGQQKWSTLQAAEILEKVQENGSAQVQVLQTTPKSM</sequence>
<name>A0ABR0EIJ1_ZASCE</name>
<dbReference type="EMBL" id="JAXOVC010000005">
    <property type="protein sequence ID" value="KAK4501309.1"/>
    <property type="molecule type" value="Genomic_DNA"/>
</dbReference>
<dbReference type="Proteomes" id="UP001305779">
    <property type="component" value="Unassembled WGS sequence"/>
</dbReference>